<evidence type="ECO:0008006" key="5">
    <source>
        <dbReference type="Google" id="ProtNLM"/>
    </source>
</evidence>
<dbReference type="InterPro" id="IPR004242">
    <property type="entry name" value="Transposase_21"/>
</dbReference>
<organism evidence="4">
    <name type="scientific">Sesamum calycinum</name>
    <dbReference type="NCBI Taxonomy" id="2727403"/>
    <lineage>
        <taxon>Eukaryota</taxon>
        <taxon>Viridiplantae</taxon>
        <taxon>Streptophyta</taxon>
        <taxon>Embryophyta</taxon>
        <taxon>Tracheophyta</taxon>
        <taxon>Spermatophyta</taxon>
        <taxon>Magnoliopsida</taxon>
        <taxon>eudicotyledons</taxon>
        <taxon>Gunneridae</taxon>
        <taxon>Pentapetalae</taxon>
        <taxon>asterids</taxon>
        <taxon>lamiids</taxon>
        <taxon>Lamiales</taxon>
        <taxon>Pedaliaceae</taxon>
        <taxon>Sesamum</taxon>
    </lineage>
</organism>
<sequence>MVPVRTEVMPHDGLGAEDVFHANGPAFCSIYNKDSAHDDGTRFHGVVYAANCLCGTVAPISIGICWIRRRGCTRNTTLILTPASFMEKLVEPHNVRMGLCADGFALYRMVSRWSTAGVMGCPICMEDMHAFYLQKGRKVCYFDCHRQFHPMDHPYTSNLAHCDDIKELRMHGMKSHGCHVFIQKLILIAFHEMLPEPVWNTLIEVSYPFQTLCSMTLDVNKVRKSQGSVVTILCNLENIFLPAFFNSMEHMIVHLPYEAHMGRLVQYRWMYSFERSFLNELYEHHHSDDPNIEDLVATEFKDWFKHRVDSVRGMKVHPRYHLVDVNFKKVYHKNKPFILAQQAVQVYYMKSGLDDCRGCGRGRGRAPLVPLVPSDASHAGEAIFRPPPPPNIVGPSASAYTPDDARPSALASRTDEAR</sequence>
<feature type="domain" description="DUF4216" evidence="2">
    <location>
        <begin position="302"/>
        <end position="351"/>
    </location>
</feature>
<feature type="domain" description="DUF4218" evidence="3">
    <location>
        <begin position="212"/>
        <end position="277"/>
    </location>
</feature>
<reference evidence="4" key="1">
    <citation type="submission" date="2020-06" db="EMBL/GenBank/DDBJ databases">
        <authorList>
            <person name="Li T."/>
            <person name="Hu X."/>
            <person name="Zhang T."/>
            <person name="Song X."/>
            <person name="Zhang H."/>
            <person name="Dai N."/>
            <person name="Sheng W."/>
            <person name="Hou X."/>
            <person name="Wei L."/>
        </authorList>
    </citation>
    <scope>NUCLEOTIDE SEQUENCE</scope>
    <source>
        <strain evidence="4">KEN8</strain>
        <tissue evidence="4">Leaf</tissue>
    </source>
</reference>
<comment type="caution">
    <text evidence="4">The sequence shown here is derived from an EMBL/GenBank/DDBJ whole genome shotgun (WGS) entry which is preliminary data.</text>
</comment>
<dbReference type="Pfam" id="PF02992">
    <property type="entry name" value="Transposase_21"/>
    <property type="match status" value="1"/>
</dbReference>
<name>A0AAW2M938_9LAMI</name>
<evidence type="ECO:0000259" key="2">
    <source>
        <dbReference type="Pfam" id="PF13952"/>
    </source>
</evidence>
<dbReference type="PANTHER" id="PTHR48258">
    <property type="entry name" value="DUF4218 DOMAIN-CONTAINING PROTEIN-RELATED"/>
    <property type="match status" value="1"/>
</dbReference>
<evidence type="ECO:0000256" key="1">
    <source>
        <dbReference type="SAM" id="MobiDB-lite"/>
    </source>
</evidence>
<dbReference type="AlphaFoldDB" id="A0AAW2M938"/>
<dbReference type="EMBL" id="JACGWM010000014">
    <property type="protein sequence ID" value="KAL0327980.1"/>
    <property type="molecule type" value="Genomic_DNA"/>
</dbReference>
<protein>
    <recommendedName>
        <fullName evidence="5">DUF4218 domain-containing protein</fullName>
    </recommendedName>
</protein>
<gene>
    <name evidence="4" type="ORF">Scaly_2230600</name>
</gene>
<evidence type="ECO:0000313" key="4">
    <source>
        <dbReference type="EMBL" id="KAL0327980.1"/>
    </source>
</evidence>
<dbReference type="Pfam" id="PF13952">
    <property type="entry name" value="DUF4216"/>
    <property type="match status" value="1"/>
</dbReference>
<dbReference type="Pfam" id="PF13960">
    <property type="entry name" value="DUF4218"/>
    <property type="match status" value="1"/>
</dbReference>
<dbReference type="PANTHER" id="PTHR48258:SF4">
    <property type="entry name" value="DUF4216 DOMAIN-CONTAINING PROTEIN"/>
    <property type="match status" value="1"/>
</dbReference>
<evidence type="ECO:0000259" key="3">
    <source>
        <dbReference type="Pfam" id="PF13960"/>
    </source>
</evidence>
<dbReference type="InterPro" id="IPR025312">
    <property type="entry name" value="DUF4216"/>
</dbReference>
<accession>A0AAW2M938</accession>
<proteinExistence type="predicted"/>
<reference evidence="4" key="2">
    <citation type="journal article" date="2024" name="Plant">
        <title>Genomic evolution and insights into agronomic trait innovations of Sesamum species.</title>
        <authorList>
            <person name="Miao H."/>
            <person name="Wang L."/>
            <person name="Qu L."/>
            <person name="Liu H."/>
            <person name="Sun Y."/>
            <person name="Le M."/>
            <person name="Wang Q."/>
            <person name="Wei S."/>
            <person name="Zheng Y."/>
            <person name="Lin W."/>
            <person name="Duan Y."/>
            <person name="Cao H."/>
            <person name="Xiong S."/>
            <person name="Wang X."/>
            <person name="Wei L."/>
            <person name="Li C."/>
            <person name="Ma Q."/>
            <person name="Ju M."/>
            <person name="Zhao R."/>
            <person name="Li G."/>
            <person name="Mu C."/>
            <person name="Tian Q."/>
            <person name="Mei H."/>
            <person name="Zhang T."/>
            <person name="Gao T."/>
            <person name="Zhang H."/>
        </authorList>
    </citation>
    <scope>NUCLEOTIDE SEQUENCE</scope>
    <source>
        <strain evidence="4">KEN8</strain>
    </source>
</reference>
<feature type="region of interest" description="Disordered" evidence="1">
    <location>
        <begin position="379"/>
        <end position="418"/>
    </location>
</feature>
<dbReference type="InterPro" id="IPR025452">
    <property type="entry name" value="DUF4218"/>
</dbReference>